<keyword evidence="3" id="KW-1185">Reference proteome</keyword>
<dbReference type="Proteomes" id="UP000030693">
    <property type="component" value="Unassembled WGS sequence"/>
</dbReference>
<proteinExistence type="predicted"/>
<organism evidence="2">
    <name type="scientific">Fonticula alba</name>
    <name type="common">Slime mold</name>
    <dbReference type="NCBI Taxonomy" id="691883"/>
    <lineage>
        <taxon>Eukaryota</taxon>
        <taxon>Rotosphaerida</taxon>
        <taxon>Fonticulaceae</taxon>
        <taxon>Fonticula</taxon>
    </lineage>
</organism>
<dbReference type="RefSeq" id="XP_009498202.1">
    <property type="nucleotide sequence ID" value="XM_009499927.1"/>
</dbReference>
<gene>
    <name evidence="2" type="ORF">H696_06186</name>
</gene>
<sequence length="1335" mass="140223">MFSVDARAWGSSPRYGVDTGPVAPFGAESALSAGHAAVVAEQLLGVLAQHLQTTTPADLGHLVALYDPSRAAWQSTALPCGQPDAYLPVPSLVEKHSLDHLTERWHATLSEAAAPGFGEPAAVFADYLLTLGRWTAVAKSTLDLLLQGAVLPRVVASPIEQPLEVDGIRAVLQDTPPEWLLDLLSGTRHRAPGEWLDELSSGSMADIVGAGAGVSQAAALALDRVGAASGVPAALVLGAPPDPDTPFLLEVADLIRRYGALQQAIYGPLAALIARARACILDMQQEDALPDSDDEDPGHDSPEEDPSDEALKAGSSDGDLAAPAGLWPPLRQCDLLLATLVAEQAAARERLLRTVLLGHAAPGGDPIWVCLARFLLRRLGDHTEAALVPVPDRQATAWALKLSGMLSYSMNIVHGVAELAVGQVVGHAVSTALGPSPQGLPASVSLADWLGGPLSLWLEELLLFGDLPPASLTDAALFLSVIASEGGITSPYFTRVSCLSFRLAAHAWATFQDHFLDRILELSRRWPCASVRRALLDIAAAEVALGRLCHAPSATFEGLSSTSHADACRAMGFLRSAIPAAISPDTWCTLWFEACRRAAALCAVALGDSISHLMEVPVESARALMETHVRAVHLTWAVALLQPVFLPTDAGAPASAAALLLRSFRTGPFAQAPGTFRLDNALDPRSFQLTAMAVTTALVAAVDRPLQRAVIDAGWLWAREQSLSPNPGPGGAGAASAAPLPGLLAAKTPRPELGPAPMLLAGELLRHVEHGVRAGDPTATRHLGRLFLAASAPSALDEQAFSAFLSLALEALSPSVLGMAEADAPAAGPAGPGPGPVAAGVLGCASVDLPLPARIGAFSGRPQGDDNSDSDEDFWAEDHQSPVMLAVVERQLAEVALGGCPPPAPGPSVRPPGVPAAAGPARLAEHLLAAATRPTGGMMPDGGIDTLAGDFLRCPGLVEVLRDVVRRTVALAGGPVTLARAVRLTLAHTLAEVQAASSTSVSTCHRPLVTDVAFAEAQLASVQAFLAQSLLPPVRPRTPDFPGTTHFDHHLRGLIYGFQRSHGAPAPGSRPGRFGQGPVIPLSERALHSCHVMLHDARQSARVWERLAAMSPQWATSRPLVLSHRFWPGRVSRVDTTLPRPSAAGSMAPPMDYVDPFADSGSEEEEEDDLDELFAGEMLLCRPLREALEPIERAFFALAGQQRRLRWLGDHEQPIPAVAVTGGAVVRSPLPDAPVGESAAVVLRVEFEDRVLERVPLSFNDANIFGCFAEAEELSLEDLCERTRLARALVRSALASLAARGLVYERAVRGAPGPGSGGIFAPLERLDLLDAQTSH</sequence>
<name>A0A058YZT6_FONAL</name>
<accession>A0A058YZT6</accession>
<reference evidence="2" key="1">
    <citation type="submission" date="2013-04" db="EMBL/GenBank/DDBJ databases">
        <title>The Genome Sequence of Fonticula alba ATCC 38817.</title>
        <authorList>
            <consortium name="The Broad Institute Genomics Platform"/>
            <person name="Russ C."/>
            <person name="Cuomo C."/>
            <person name="Burger G."/>
            <person name="Gray M.W."/>
            <person name="Holland P.W.H."/>
            <person name="King N."/>
            <person name="Lang F.B.F."/>
            <person name="Roger A.J."/>
            <person name="Ruiz-Trillo I."/>
            <person name="Brown M."/>
            <person name="Walker B."/>
            <person name="Young S."/>
            <person name="Zeng Q."/>
            <person name="Gargeya S."/>
            <person name="Fitzgerald M."/>
            <person name="Haas B."/>
            <person name="Abouelleil A."/>
            <person name="Allen A.W."/>
            <person name="Alvarado L."/>
            <person name="Arachchi H.M."/>
            <person name="Berlin A.M."/>
            <person name="Chapman S.B."/>
            <person name="Gainer-Dewar J."/>
            <person name="Goldberg J."/>
            <person name="Griggs A."/>
            <person name="Gujja S."/>
            <person name="Hansen M."/>
            <person name="Howarth C."/>
            <person name="Imamovic A."/>
            <person name="Ireland A."/>
            <person name="Larimer J."/>
            <person name="McCowan C."/>
            <person name="Murphy C."/>
            <person name="Pearson M."/>
            <person name="Poon T.W."/>
            <person name="Priest M."/>
            <person name="Roberts A."/>
            <person name="Saif S."/>
            <person name="Shea T."/>
            <person name="Sisk P."/>
            <person name="Sykes S."/>
            <person name="Wortman J."/>
            <person name="Nusbaum C."/>
            <person name="Birren B."/>
        </authorList>
    </citation>
    <scope>NUCLEOTIDE SEQUENCE [LARGE SCALE GENOMIC DNA]</scope>
    <source>
        <strain evidence="2">ATCC 38817</strain>
    </source>
</reference>
<feature type="compositionally biased region" description="Acidic residues" evidence="1">
    <location>
        <begin position="288"/>
        <end position="308"/>
    </location>
</feature>
<evidence type="ECO:0000313" key="3">
    <source>
        <dbReference type="Proteomes" id="UP000030693"/>
    </source>
</evidence>
<evidence type="ECO:0000256" key="1">
    <source>
        <dbReference type="SAM" id="MobiDB-lite"/>
    </source>
</evidence>
<evidence type="ECO:0008006" key="4">
    <source>
        <dbReference type="Google" id="ProtNLM"/>
    </source>
</evidence>
<dbReference type="EMBL" id="KB932225">
    <property type="protein sequence ID" value="KCV67391.1"/>
    <property type="molecule type" value="Genomic_DNA"/>
</dbReference>
<feature type="region of interest" description="Disordered" evidence="1">
    <location>
        <begin position="288"/>
        <end position="315"/>
    </location>
</feature>
<evidence type="ECO:0000313" key="2">
    <source>
        <dbReference type="EMBL" id="KCV67391.1"/>
    </source>
</evidence>
<protein>
    <recommendedName>
        <fullName evidence="4">Cullin family profile domain-containing protein</fullName>
    </recommendedName>
</protein>
<dbReference type="GeneID" id="20530911"/>